<dbReference type="PANTHER" id="PTHR13194:SF19">
    <property type="entry name" value="NAD(P)-BINDING ROSSMANN-FOLD SUPERFAMILY PROTEIN"/>
    <property type="match status" value="1"/>
</dbReference>
<keyword evidence="3" id="KW-0269">Exonuclease</keyword>
<dbReference type="Proteomes" id="UP000887104">
    <property type="component" value="Unassembled WGS sequence"/>
</dbReference>
<evidence type="ECO:0000256" key="1">
    <source>
        <dbReference type="ARBA" id="ARBA00007884"/>
    </source>
</evidence>
<dbReference type="InterPro" id="IPR013857">
    <property type="entry name" value="NADH-UbQ_OxRdtase-assoc_prot30"/>
</dbReference>
<gene>
    <name evidence="3" type="ORF">TUM4438_37840</name>
</gene>
<keyword evidence="4" id="KW-1185">Reference proteome</keyword>
<dbReference type="InterPro" id="IPR008979">
    <property type="entry name" value="Galactose-bd-like_sf"/>
</dbReference>
<dbReference type="Pfam" id="PF08547">
    <property type="entry name" value="CIA30"/>
    <property type="match status" value="1"/>
</dbReference>
<dbReference type="EMBL" id="BPEY01000094">
    <property type="protein sequence ID" value="GIU50742.1"/>
    <property type="molecule type" value="Genomic_DNA"/>
</dbReference>
<accession>A0ABQ4PPY5</accession>
<reference evidence="3" key="1">
    <citation type="submission" date="2021-05" db="EMBL/GenBank/DDBJ databases">
        <title>Molecular characterization for Shewanella algae harboring chromosomal blaOXA-55-like strains isolated from clinical and environment sample.</title>
        <authorList>
            <person name="Ohama Y."/>
            <person name="Aoki K."/>
            <person name="Harada S."/>
            <person name="Moriya K."/>
            <person name="Ishii Y."/>
            <person name="Tateda K."/>
        </authorList>
    </citation>
    <scope>NUCLEOTIDE SEQUENCE</scope>
    <source>
        <strain evidence="3">JCM 11563</strain>
    </source>
</reference>
<organism evidence="3 4">
    <name type="scientific">Shewanella sairae</name>
    <dbReference type="NCBI Taxonomy" id="190310"/>
    <lineage>
        <taxon>Bacteria</taxon>
        <taxon>Pseudomonadati</taxon>
        <taxon>Pseudomonadota</taxon>
        <taxon>Gammaproteobacteria</taxon>
        <taxon>Alteromonadales</taxon>
        <taxon>Shewanellaceae</taxon>
        <taxon>Shewanella</taxon>
    </lineage>
</organism>
<proteinExistence type="inferred from homology"/>
<dbReference type="SUPFAM" id="SSF49785">
    <property type="entry name" value="Galactose-binding domain-like"/>
    <property type="match status" value="1"/>
</dbReference>
<dbReference type="RefSeq" id="WP_220782772.1">
    <property type="nucleotide sequence ID" value="NZ_BPEY01000094.1"/>
</dbReference>
<evidence type="ECO:0000313" key="3">
    <source>
        <dbReference type="EMBL" id="GIU50742.1"/>
    </source>
</evidence>
<evidence type="ECO:0000313" key="4">
    <source>
        <dbReference type="Proteomes" id="UP000887104"/>
    </source>
</evidence>
<dbReference type="GO" id="GO:0004527">
    <property type="term" value="F:exonuclease activity"/>
    <property type="evidence" value="ECO:0007669"/>
    <property type="project" value="UniProtKB-KW"/>
</dbReference>
<keyword evidence="3" id="KW-0540">Nuclease</keyword>
<name>A0ABQ4PPY5_9GAMM</name>
<dbReference type="InterPro" id="IPR039131">
    <property type="entry name" value="NDUFAF1"/>
</dbReference>
<sequence length="174" mass="19366">MTASFQANAAEQTINFDVTTPTIWRTVNDTVMGGISQSTVTTDPTSATFSGELSLERNGGFASTRTQLTVTVPATHNLIRIAVKGDGRQYQLRLRTDEQWDAYAYSKVFNTKQGQWLQLTFKAQDFTPVYRGREVDAPALKLSQVKQIGFLLADKQPGAFSLTFKDISFNRAEE</sequence>
<evidence type="ECO:0000259" key="2">
    <source>
        <dbReference type="Pfam" id="PF08547"/>
    </source>
</evidence>
<comment type="similarity">
    <text evidence="1">Belongs to the CIA30 family.</text>
</comment>
<protein>
    <submittedName>
        <fullName evidence="3">Exonuclease</fullName>
    </submittedName>
</protein>
<feature type="domain" description="NADH:ubiquinone oxidoreductase intermediate-associated protein 30" evidence="2">
    <location>
        <begin position="21"/>
        <end position="163"/>
    </location>
</feature>
<keyword evidence="3" id="KW-0378">Hydrolase</keyword>
<dbReference type="PANTHER" id="PTHR13194">
    <property type="entry name" value="COMPLEX I INTERMEDIATE-ASSOCIATED PROTEIN 30"/>
    <property type="match status" value="1"/>
</dbReference>
<comment type="caution">
    <text evidence="3">The sequence shown here is derived from an EMBL/GenBank/DDBJ whole genome shotgun (WGS) entry which is preliminary data.</text>
</comment>
<dbReference type="Gene3D" id="2.60.120.260">
    <property type="entry name" value="Galactose-binding domain-like"/>
    <property type="match status" value="1"/>
</dbReference>